<sequence>MSMISKLRIALAGVAVSAGLTMGSLPASAETITYLLPAPLSLPAFGPFVLAKQRGYYKAEGLDVEFQVGKGGVDVAKQVGAGNAVIGGGIGDTPIIVRPNGIPVKAVAVLGGGALMQLVLDKDKGLKTVKDLKGKTITVLSYQDTTYFALLGMLASQGMTKDDVNAQAAGPVNVWKLFLAGQADAFASTPDWTAQVMMAKKAIEVIPSDQLFKSMAQAIVASDETIQKKPQLVEKVVRATLKGMKDIMADPNSAAADFVKATPELAGKEDFVALSFKLYNQYVYGGQKVLGEMDEGRLSALQDFYVKEGLVKAKTPVKDLYTNQFVK</sequence>
<name>A0A512N6E0_9HYPH</name>
<dbReference type="SUPFAM" id="SSF53850">
    <property type="entry name" value="Periplasmic binding protein-like II"/>
    <property type="match status" value="1"/>
</dbReference>
<keyword evidence="4" id="KW-1185">Reference proteome</keyword>
<gene>
    <name evidence="3" type="ORF">RSO01_17230</name>
</gene>
<evidence type="ECO:0000256" key="1">
    <source>
        <dbReference type="SAM" id="SignalP"/>
    </source>
</evidence>
<dbReference type="InterPro" id="IPR027939">
    <property type="entry name" value="NMT1/THI5"/>
</dbReference>
<dbReference type="InterPro" id="IPR015168">
    <property type="entry name" value="SsuA/THI5"/>
</dbReference>
<protein>
    <recommendedName>
        <fullName evidence="2">SsuA/THI5-like domain-containing protein</fullName>
    </recommendedName>
</protein>
<accession>A0A512N6E0</accession>
<keyword evidence="1" id="KW-0732">Signal</keyword>
<organism evidence="3 4">
    <name type="scientific">Reyranella soli</name>
    <dbReference type="NCBI Taxonomy" id="1230389"/>
    <lineage>
        <taxon>Bacteria</taxon>
        <taxon>Pseudomonadati</taxon>
        <taxon>Pseudomonadota</taxon>
        <taxon>Alphaproteobacteria</taxon>
        <taxon>Hyphomicrobiales</taxon>
        <taxon>Reyranellaceae</taxon>
        <taxon>Reyranella</taxon>
    </lineage>
</organism>
<dbReference type="Pfam" id="PF09084">
    <property type="entry name" value="NMT1"/>
    <property type="match status" value="1"/>
</dbReference>
<feature type="domain" description="SsuA/THI5-like" evidence="2">
    <location>
        <begin position="43"/>
        <end position="254"/>
    </location>
</feature>
<evidence type="ECO:0000259" key="2">
    <source>
        <dbReference type="Pfam" id="PF09084"/>
    </source>
</evidence>
<dbReference type="Gene3D" id="3.40.190.10">
    <property type="entry name" value="Periplasmic binding protein-like II"/>
    <property type="match status" value="2"/>
</dbReference>
<dbReference type="RefSeq" id="WP_147148223.1">
    <property type="nucleotide sequence ID" value="NZ_BKAJ01000031.1"/>
</dbReference>
<reference evidence="3 4" key="1">
    <citation type="submission" date="2019-07" db="EMBL/GenBank/DDBJ databases">
        <title>Whole genome shotgun sequence of Reyranella soli NBRC 108950.</title>
        <authorList>
            <person name="Hosoyama A."/>
            <person name="Uohara A."/>
            <person name="Ohji S."/>
            <person name="Ichikawa N."/>
        </authorList>
    </citation>
    <scope>NUCLEOTIDE SEQUENCE [LARGE SCALE GENOMIC DNA]</scope>
    <source>
        <strain evidence="3 4">NBRC 108950</strain>
    </source>
</reference>
<evidence type="ECO:0000313" key="4">
    <source>
        <dbReference type="Proteomes" id="UP000321058"/>
    </source>
</evidence>
<evidence type="ECO:0000313" key="3">
    <source>
        <dbReference type="EMBL" id="GEP54557.1"/>
    </source>
</evidence>
<dbReference type="Proteomes" id="UP000321058">
    <property type="component" value="Unassembled WGS sequence"/>
</dbReference>
<comment type="caution">
    <text evidence="3">The sequence shown here is derived from an EMBL/GenBank/DDBJ whole genome shotgun (WGS) entry which is preliminary data.</text>
</comment>
<dbReference type="PANTHER" id="PTHR31528">
    <property type="entry name" value="4-AMINO-5-HYDROXYMETHYL-2-METHYLPYRIMIDINE PHOSPHATE SYNTHASE THI11-RELATED"/>
    <property type="match status" value="1"/>
</dbReference>
<feature type="chain" id="PRO_5022126132" description="SsuA/THI5-like domain-containing protein" evidence="1">
    <location>
        <begin position="30"/>
        <end position="327"/>
    </location>
</feature>
<dbReference type="AlphaFoldDB" id="A0A512N6E0"/>
<dbReference type="PANTHER" id="PTHR31528:SF15">
    <property type="entry name" value="RIBOFLAVIN-BINDING PROTEIN RIBY"/>
    <property type="match status" value="1"/>
</dbReference>
<dbReference type="OrthoDB" id="9815602at2"/>
<dbReference type="EMBL" id="BKAJ01000031">
    <property type="protein sequence ID" value="GEP54557.1"/>
    <property type="molecule type" value="Genomic_DNA"/>
</dbReference>
<feature type="signal peptide" evidence="1">
    <location>
        <begin position="1"/>
        <end position="29"/>
    </location>
</feature>
<dbReference type="GO" id="GO:0009228">
    <property type="term" value="P:thiamine biosynthetic process"/>
    <property type="evidence" value="ECO:0007669"/>
    <property type="project" value="InterPro"/>
</dbReference>
<proteinExistence type="predicted"/>